<evidence type="ECO:0000259" key="2">
    <source>
        <dbReference type="Pfam" id="PF07624"/>
    </source>
</evidence>
<comment type="caution">
    <text evidence="7">The sequence shown here is derived from an EMBL/GenBank/DDBJ whole genome shotgun (WGS) entry which is preliminary data.</text>
</comment>
<dbReference type="Pfam" id="PF07626">
    <property type="entry name" value="PSD3"/>
    <property type="match status" value="1"/>
</dbReference>
<accession>A0A150QWC4</accession>
<feature type="compositionally biased region" description="Gly residues" evidence="1">
    <location>
        <begin position="30"/>
        <end position="45"/>
    </location>
</feature>
<dbReference type="EMBL" id="JEMA01000276">
    <property type="protein sequence ID" value="KYF72261.1"/>
    <property type="molecule type" value="Genomic_DNA"/>
</dbReference>
<feature type="domain" description="DUF1592" evidence="5">
    <location>
        <begin position="224"/>
        <end position="354"/>
    </location>
</feature>
<feature type="domain" description="DUF1585" evidence="2">
    <location>
        <begin position="494"/>
        <end position="563"/>
    </location>
</feature>
<dbReference type="InterPro" id="IPR013039">
    <property type="entry name" value="DUF1588"/>
</dbReference>
<evidence type="ECO:0000259" key="6">
    <source>
        <dbReference type="Pfam" id="PF07637"/>
    </source>
</evidence>
<dbReference type="InterPro" id="IPR013036">
    <property type="entry name" value="DUF1587"/>
</dbReference>
<proteinExistence type="predicted"/>
<evidence type="ECO:0000313" key="8">
    <source>
        <dbReference type="Proteomes" id="UP000075260"/>
    </source>
</evidence>
<feature type="domain" description="DUF1587" evidence="3">
    <location>
        <begin position="67"/>
        <end position="127"/>
    </location>
</feature>
<dbReference type="Pfam" id="PF07637">
    <property type="entry name" value="PSD5"/>
    <property type="match status" value="1"/>
</dbReference>
<dbReference type="InterPro" id="IPR013042">
    <property type="entry name" value="DUF1592"/>
</dbReference>
<evidence type="ECO:0000259" key="4">
    <source>
        <dbReference type="Pfam" id="PF07627"/>
    </source>
</evidence>
<dbReference type="Proteomes" id="UP000075260">
    <property type="component" value="Unassembled WGS sequence"/>
</dbReference>
<protein>
    <submittedName>
        <fullName evidence="7">Uncharacterized protein</fullName>
    </submittedName>
</protein>
<dbReference type="PROSITE" id="PS51257">
    <property type="entry name" value="PROKAR_LIPOPROTEIN"/>
    <property type="match status" value="1"/>
</dbReference>
<gene>
    <name evidence="7" type="ORF">BE15_45570</name>
</gene>
<evidence type="ECO:0000313" key="7">
    <source>
        <dbReference type="EMBL" id="KYF72261.1"/>
    </source>
</evidence>
<dbReference type="OrthoDB" id="5483590at2"/>
<name>A0A150QWC4_SORCE</name>
<dbReference type="InterPro" id="IPR011478">
    <property type="entry name" value="DUF1585"/>
</dbReference>
<dbReference type="InterPro" id="IPR013043">
    <property type="entry name" value="DUF1595"/>
</dbReference>
<organism evidence="7 8">
    <name type="scientific">Sorangium cellulosum</name>
    <name type="common">Polyangium cellulosum</name>
    <dbReference type="NCBI Taxonomy" id="56"/>
    <lineage>
        <taxon>Bacteria</taxon>
        <taxon>Pseudomonadati</taxon>
        <taxon>Myxococcota</taxon>
        <taxon>Polyangia</taxon>
        <taxon>Polyangiales</taxon>
        <taxon>Polyangiaceae</taxon>
        <taxon>Sorangium</taxon>
    </lineage>
</organism>
<evidence type="ECO:0000256" key="1">
    <source>
        <dbReference type="SAM" id="MobiDB-lite"/>
    </source>
</evidence>
<sequence>MYTWRSGIIVAAMFAAGCIGSVGDDPVDTGPGGESSTGGAGGKPGSPGSPNGGTECKPGIAPTSQIRRLTSAQYDRTIRDLLGVTALAASGNVAPSTLLATDQAGSLTDLGWSSYRSVAEMIAAQVMADPALKENFLKCTPSGDGAACLHDTIVEFGRRAFRRPLTQAEVARFDAIAAKGPQITENGTPEEVAEALLYMFLISPSFIQRAEITEAPGDAGSFVLSSHEVASRLSYMLWGTIPDEALNQAADQGQLSTPAQILAQAQRMLQDPRARQMVASFHRYYLELGPNTRWDSAQRDTTMFPAFDRSLIPIMAEETERFFDHVAFTRGGGFQEFFLSPIAFVNAATAPLYRLDPANFGSELQEVTLDPIQRPGFLTRVGFLNAYSSYNRTSPILRGVFITKDVLGIDPGTPPPGALETPLPEGADLDTNRKRVDAQTAGAACAACHHSFINPPGFVMEAYDAVGGWQTQEASTGAPIDTVADVRIDGEPVKVTSPADLMAKLAASRNAQRQYAQKWVSYAYERDGHPLDSCTVDDLTAKITAGGYTILDLVTDLTQSPSFRTRAIELE</sequence>
<reference evidence="7 8" key="1">
    <citation type="submission" date="2014-02" db="EMBL/GenBank/DDBJ databases">
        <title>The small core and large imbalanced accessory genome model reveals a collaborative survival strategy of Sorangium cellulosum strains in nature.</title>
        <authorList>
            <person name="Han K."/>
            <person name="Peng R."/>
            <person name="Blom J."/>
            <person name="Li Y.-Z."/>
        </authorList>
    </citation>
    <scope>NUCLEOTIDE SEQUENCE [LARGE SCALE GENOMIC DNA]</scope>
    <source>
        <strain evidence="7 8">So0008-312</strain>
    </source>
</reference>
<feature type="domain" description="DUF1595" evidence="6">
    <location>
        <begin position="148"/>
        <end position="211"/>
    </location>
</feature>
<dbReference type="RefSeq" id="WP_061606456.1">
    <property type="nucleotide sequence ID" value="NZ_JEMA01000276.1"/>
</dbReference>
<feature type="domain" description="DUF1588" evidence="4">
    <location>
        <begin position="374"/>
        <end position="473"/>
    </location>
</feature>
<dbReference type="Pfam" id="PF07627">
    <property type="entry name" value="PSCyt3"/>
    <property type="match status" value="1"/>
</dbReference>
<dbReference type="AlphaFoldDB" id="A0A150QWC4"/>
<evidence type="ECO:0000259" key="3">
    <source>
        <dbReference type="Pfam" id="PF07626"/>
    </source>
</evidence>
<evidence type="ECO:0000259" key="5">
    <source>
        <dbReference type="Pfam" id="PF07631"/>
    </source>
</evidence>
<dbReference type="Pfam" id="PF07624">
    <property type="entry name" value="PSD2"/>
    <property type="match status" value="1"/>
</dbReference>
<dbReference type="Pfam" id="PF07631">
    <property type="entry name" value="PSD4"/>
    <property type="match status" value="1"/>
</dbReference>
<feature type="region of interest" description="Disordered" evidence="1">
    <location>
        <begin position="25"/>
        <end position="60"/>
    </location>
</feature>